<proteinExistence type="predicted"/>
<reference evidence="1 2" key="1">
    <citation type="journal article" date="2021" name="Commun. Biol.">
        <title>Genomic insights into the host specific adaptation of the Pneumocystis genus.</title>
        <authorList>
            <person name="Cisse O.H."/>
            <person name="Ma L."/>
            <person name="Dekker J.P."/>
            <person name="Khil P.P."/>
            <person name="Youn J.-H."/>
            <person name="Brenchley J.M."/>
            <person name="Blair R."/>
            <person name="Pahar B."/>
            <person name="Chabe M."/>
            <person name="Van Rompay K.K.A."/>
            <person name="Keesler R."/>
            <person name="Sukura A."/>
            <person name="Hirsch V."/>
            <person name="Kutty G."/>
            <person name="Liu Y."/>
            <person name="Peng L."/>
            <person name="Chen J."/>
            <person name="Song J."/>
            <person name="Weissenbacher-Lang C."/>
            <person name="Xu J."/>
            <person name="Upham N.S."/>
            <person name="Stajich J.E."/>
            <person name="Cuomo C.A."/>
            <person name="Cushion M.T."/>
            <person name="Kovacs J.A."/>
        </authorList>
    </citation>
    <scope>NUCLEOTIDE SEQUENCE [LARGE SCALE GENOMIC DNA]</scope>
    <source>
        <strain evidence="1 2">RABM</strain>
    </source>
</reference>
<gene>
    <name evidence="1" type="ORF">PORY_001020</name>
</gene>
<evidence type="ECO:0000313" key="1">
    <source>
        <dbReference type="EMBL" id="KAG4305464.1"/>
    </source>
</evidence>
<sequence length="803" mass="91448">MQSLRRSDRANKGHRSQIFEDAQIPMNERVQCACGEDDGGIMVQCEACTTWQHILCMGFQNEQSLPETYFCGECRPELYPKLQKGQRIKNSAKKNKTRIQDKKGNILPKKIENKDEKDVVDEKSNKETSKEPLNESINSHTTNFTAEEENSDSKQKTPSPVSTSDSDYHFQDEQVDIPPTKISRVSLEQSHIKALHNRKLPLSSKQSKKMNVPLTRQLSNRISIEDPVEKLEKLKDATRKHVAQSFLTIFTDAIKNLREEGNFVLDVNKTAEELGEHLALTIEYSMFKNFSIEEKGRYILTPKYKERFRTLHFNLKDDKNPQLRARVVSGKITPQDLVHMTSEEMANSEIQLLAESVRAQSTKNSVLKQTEAPRIRRTHKGEEIIGDQEISGFPIQQKIETSIPFSLKHKNESEKNQEEASTSSQSLNSIHKKTSSIPKINKPDPEEDSIQSDKKSASKESFDIQNVWSNVKSQKATYIPEKYPIIQTQETSGTDFDPDIDRMINDDNDSTNTPPYSPSYDTIETNIIHPIWSGKLFMASVAEFNVVATQVAGPSLSIAQSWREILQDKIIVDGRISVDKSTEYLCQQRYSSTKQLIVISFKPQSKEMQHAFERLYHYFYSRKRYGVLKPTTSAVKDAYIIPLSPTDQLPEFIQLMDDVHISEEKRTEKYILGVFIVNKTSNLPPVNKIPYTSQGTNEWKELNNTPLMHQPINVPTPLISPLPTIPILGGLTLPNNISLSSADIAVLQSVLNANPEILSNPELASNSKLLQQLVIQHQNQQNQINTTHSSDSRPMTSRWDKRW</sequence>
<organism evidence="1 2">
    <name type="scientific">Pneumocystis oryctolagi</name>
    <dbReference type="NCBI Taxonomy" id="42067"/>
    <lineage>
        <taxon>Eukaryota</taxon>
        <taxon>Fungi</taxon>
        <taxon>Dikarya</taxon>
        <taxon>Ascomycota</taxon>
        <taxon>Taphrinomycotina</taxon>
        <taxon>Pneumocystomycetes</taxon>
        <taxon>Pneumocystaceae</taxon>
        <taxon>Pneumocystis</taxon>
    </lineage>
</organism>
<dbReference type="Proteomes" id="UP000768646">
    <property type="component" value="Unassembled WGS sequence"/>
</dbReference>
<protein>
    <submittedName>
        <fullName evidence="1">Uncharacterized protein</fullName>
    </submittedName>
</protein>
<comment type="caution">
    <text evidence="1">The sequence shown here is derived from an EMBL/GenBank/DDBJ whole genome shotgun (WGS) entry which is preliminary data.</text>
</comment>
<accession>A0ACB7CIE4</accession>
<keyword evidence="2" id="KW-1185">Reference proteome</keyword>
<name>A0ACB7CIE4_9ASCO</name>
<evidence type="ECO:0000313" key="2">
    <source>
        <dbReference type="Proteomes" id="UP000768646"/>
    </source>
</evidence>
<dbReference type="EMBL" id="JABTEG010000003">
    <property type="protein sequence ID" value="KAG4305464.1"/>
    <property type="molecule type" value="Genomic_DNA"/>
</dbReference>